<proteinExistence type="predicted"/>
<dbReference type="PANTHER" id="PTHR43433:SF5">
    <property type="entry name" value="AB HYDROLASE-1 DOMAIN-CONTAINING PROTEIN"/>
    <property type="match status" value="1"/>
</dbReference>
<dbReference type="Gene3D" id="3.40.50.1820">
    <property type="entry name" value="alpha/beta hydrolase"/>
    <property type="match status" value="1"/>
</dbReference>
<reference evidence="2" key="1">
    <citation type="submission" date="2014-06" db="EMBL/GenBank/DDBJ databases">
        <title>Key roles for freshwater Actinobacteria revealed by deep metagenomic sequencing.</title>
        <authorList>
            <person name="Ghai R."/>
            <person name="Mizuno C.M."/>
            <person name="Picazo A."/>
            <person name="Camacho A."/>
            <person name="Rodriguez-Valera F."/>
        </authorList>
    </citation>
    <scope>NUCLEOTIDE SEQUENCE</scope>
</reference>
<dbReference type="InterPro" id="IPR029058">
    <property type="entry name" value="AB_hydrolase_fold"/>
</dbReference>
<protein>
    <recommendedName>
        <fullName evidence="1">AB hydrolase-1 domain-containing protein</fullName>
    </recommendedName>
</protein>
<dbReference type="AlphaFoldDB" id="A0A094Q864"/>
<dbReference type="InterPro" id="IPR050471">
    <property type="entry name" value="AB_hydrolase"/>
</dbReference>
<dbReference type="EMBL" id="JNSL01000029">
    <property type="protein sequence ID" value="KGA19587.1"/>
    <property type="molecule type" value="Genomic_DNA"/>
</dbReference>
<dbReference type="PRINTS" id="PR00111">
    <property type="entry name" value="ABHYDROLASE"/>
</dbReference>
<dbReference type="PANTHER" id="PTHR43433">
    <property type="entry name" value="HYDROLASE, ALPHA/BETA FOLD FAMILY PROTEIN"/>
    <property type="match status" value="1"/>
</dbReference>
<dbReference type="SUPFAM" id="SSF53474">
    <property type="entry name" value="alpha/beta-Hydrolases"/>
    <property type="match status" value="1"/>
</dbReference>
<organism evidence="2">
    <name type="scientific">freshwater metagenome</name>
    <dbReference type="NCBI Taxonomy" id="449393"/>
    <lineage>
        <taxon>unclassified sequences</taxon>
        <taxon>metagenomes</taxon>
        <taxon>ecological metagenomes</taxon>
    </lineage>
</organism>
<sequence>MPMFESGDISINYQISGAGPRVLFFNGSGATLQSTELLIRSLSKECEVLAHDQRGLGLTSIPDGPYTMAQYAADAAALLDHVGWKTCAVVGISFGGMVAQEFAVTFPTRVERLALLCTSTGGAGGSSYPLHELGALSVEERTAKMATLSDTRFTPEWLASHPADAQMMSMRNDQAPKSADVIRGERLQLAARIGHDVADRLHVITCPTFVTAGKFDGIAPPVNSEAIVERLSDATMSLYEGGHMFLAQDPAAIREIRTFLSIGVRPGDK</sequence>
<accession>A0A094Q864</accession>
<evidence type="ECO:0000259" key="1">
    <source>
        <dbReference type="Pfam" id="PF00561"/>
    </source>
</evidence>
<feature type="domain" description="AB hydrolase-1" evidence="1">
    <location>
        <begin position="20"/>
        <end position="249"/>
    </location>
</feature>
<dbReference type="InterPro" id="IPR000073">
    <property type="entry name" value="AB_hydrolase_1"/>
</dbReference>
<dbReference type="Pfam" id="PF00561">
    <property type="entry name" value="Abhydrolase_1"/>
    <property type="match status" value="1"/>
</dbReference>
<name>A0A094Q864_9ZZZZ</name>
<evidence type="ECO:0000313" key="2">
    <source>
        <dbReference type="EMBL" id="KGA19587.1"/>
    </source>
</evidence>
<comment type="caution">
    <text evidence="2">The sequence shown here is derived from an EMBL/GenBank/DDBJ whole genome shotgun (WGS) entry which is preliminary data.</text>
</comment>
<gene>
    <name evidence="2" type="ORF">GM51_6450</name>
</gene>